<evidence type="ECO:0000313" key="2">
    <source>
        <dbReference type="Proteomes" id="UP000027238"/>
    </source>
</evidence>
<sequence>MYIPPEILAMIMAWCDQDTLRILLLCNTLFRIIGTPILYRRDLESSIPRAVSWAISACDDDSISLRVLEHAQLSGEDFQRRLPYDCFLRYRGPDVFTSRWDDRFRGTHLLSAFQLAVLLGRDKILSFLLDSHSHDKELIDGGIWSLMPCLTKQPAKYPLLRELDGPTPTSIASATSLRRVLSRPVQSGGGKAAAVNLRRRTPVYFAPWFPMSMEETLDYLFELGIFGCVDIHRLTLKHRMTFVVNAKAFRPRFAHYNDAAL</sequence>
<proteinExistence type="predicted"/>
<evidence type="ECO:0000313" key="1">
    <source>
        <dbReference type="EMBL" id="KDN63345.1"/>
    </source>
</evidence>
<dbReference type="AlphaFoldDB" id="A0A066XBF8"/>
<dbReference type="HOGENOM" id="CLU_1156319_0_0_1"/>
<dbReference type="OrthoDB" id="4855902at2759"/>
<dbReference type="Proteomes" id="UP000027238">
    <property type="component" value="Unassembled WGS sequence"/>
</dbReference>
<reference evidence="2" key="1">
    <citation type="journal article" date="2014" name="Genome Announc.">
        <title>Draft genome sequence of Colletotrichum sublineola, a destructive pathogen of cultivated sorghum.</title>
        <authorList>
            <person name="Baroncelli R."/>
            <person name="Sanz-Martin J.M."/>
            <person name="Rech G.E."/>
            <person name="Sukno S.A."/>
            <person name="Thon M.R."/>
        </authorList>
    </citation>
    <scope>NUCLEOTIDE SEQUENCE [LARGE SCALE GENOMIC DNA]</scope>
    <source>
        <strain evidence="2">TX430BB</strain>
    </source>
</reference>
<comment type="caution">
    <text evidence="1">The sequence shown here is derived from an EMBL/GenBank/DDBJ whole genome shotgun (WGS) entry which is preliminary data.</text>
</comment>
<dbReference type="EMBL" id="JMSE01001245">
    <property type="protein sequence ID" value="KDN63345.1"/>
    <property type="molecule type" value="Genomic_DNA"/>
</dbReference>
<organism evidence="1 2">
    <name type="scientific">Colletotrichum sublineola</name>
    <name type="common">Sorghum anthracnose fungus</name>
    <dbReference type="NCBI Taxonomy" id="1173701"/>
    <lineage>
        <taxon>Eukaryota</taxon>
        <taxon>Fungi</taxon>
        <taxon>Dikarya</taxon>
        <taxon>Ascomycota</taxon>
        <taxon>Pezizomycotina</taxon>
        <taxon>Sordariomycetes</taxon>
        <taxon>Hypocreomycetidae</taxon>
        <taxon>Glomerellales</taxon>
        <taxon>Glomerellaceae</taxon>
        <taxon>Colletotrichum</taxon>
        <taxon>Colletotrichum graminicola species complex</taxon>
    </lineage>
</organism>
<accession>A0A066XBF8</accession>
<dbReference type="STRING" id="1173701.A0A066XBF8"/>
<protein>
    <submittedName>
        <fullName evidence="1">Uncharacterized protein</fullName>
    </submittedName>
</protein>
<gene>
    <name evidence="1" type="ORF">CSUB01_10162</name>
</gene>
<name>A0A066XBF8_COLSU</name>
<keyword evidence="2" id="KW-1185">Reference proteome</keyword>